<keyword evidence="3 4" id="KW-0413">Isomerase</keyword>
<comment type="catalytic activity">
    <reaction evidence="4">
        <text>L-alanine = D-alanine</text>
        <dbReference type="Rhea" id="RHEA:20249"/>
        <dbReference type="ChEBI" id="CHEBI:57416"/>
        <dbReference type="ChEBI" id="CHEBI:57972"/>
        <dbReference type="EC" id="5.1.1.1"/>
    </reaction>
</comment>
<evidence type="ECO:0000256" key="5">
    <source>
        <dbReference type="PIRSR" id="PIRSR600821-50"/>
    </source>
</evidence>
<evidence type="ECO:0000256" key="4">
    <source>
        <dbReference type="HAMAP-Rule" id="MF_01201"/>
    </source>
</evidence>
<feature type="binding site" evidence="4 6">
    <location>
        <position position="132"/>
    </location>
    <ligand>
        <name>substrate</name>
    </ligand>
</feature>
<feature type="modified residue" description="N6-(pyridoxal phosphate)lysine" evidence="4 5">
    <location>
        <position position="37"/>
    </location>
</feature>
<evidence type="ECO:0000259" key="7">
    <source>
        <dbReference type="SMART" id="SM01005"/>
    </source>
</evidence>
<evidence type="ECO:0000256" key="6">
    <source>
        <dbReference type="PIRSR" id="PIRSR600821-52"/>
    </source>
</evidence>
<comment type="function">
    <text evidence="4">Catalyzes the interconversion of L-alanine and D-alanine. May also act on other amino acids.</text>
</comment>
<dbReference type="Pfam" id="PF01168">
    <property type="entry name" value="Ala_racemase_N"/>
    <property type="match status" value="1"/>
</dbReference>
<dbReference type="PROSITE" id="PS00395">
    <property type="entry name" value="ALANINE_RACEMASE"/>
    <property type="match status" value="1"/>
</dbReference>
<dbReference type="InterPro" id="IPR009006">
    <property type="entry name" value="Ala_racemase/Decarboxylase_C"/>
</dbReference>
<dbReference type="Proteomes" id="UP000228711">
    <property type="component" value="Unassembled WGS sequence"/>
</dbReference>
<comment type="cofactor">
    <cofactor evidence="1 4 5">
        <name>pyridoxal 5'-phosphate</name>
        <dbReference type="ChEBI" id="CHEBI:597326"/>
    </cofactor>
</comment>
<dbReference type="NCBIfam" id="TIGR00492">
    <property type="entry name" value="alr"/>
    <property type="match status" value="1"/>
</dbReference>
<dbReference type="Gene3D" id="3.20.20.10">
    <property type="entry name" value="Alanine racemase"/>
    <property type="match status" value="1"/>
</dbReference>
<dbReference type="PANTHER" id="PTHR30511">
    <property type="entry name" value="ALANINE RACEMASE"/>
    <property type="match status" value="1"/>
</dbReference>
<dbReference type="SMART" id="SM01005">
    <property type="entry name" value="Ala_racemase_C"/>
    <property type="match status" value="1"/>
</dbReference>
<dbReference type="CDD" id="cd00430">
    <property type="entry name" value="PLPDE_III_AR"/>
    <property type="match status" value="1"/>
</dbReference>
<evidence type="ECO:0000256" key="1">
    <source>
        <dbReference type="ARBA" id="ARBA00001933"/>
    </source>
</evidence>
<dbReference type="GO" id="GO:0030170">
    <property type="term" value="F:pyridoxal phosphate binding"/>
    <property type="evidence" value="ECO:0007669"/>
    <property type="project" value="UniProtKB-UniRule"/>
</dbReference>
<evidence type="ECO:0000313" key="8">
    <source>
        <dbReference type="EMBL" id="PIS41934.1"/>
    </source>
</evidence>
<dbReference type="InterPro" id="IPR029066">
    <property type="entry name" value="PLP-binding_barrel"/>
</dbReference>
<accession>A0A2H0YTV7</accession>
<dbReference type="SUPFAM" id="SSF50621">
    <property type="entry name" value="Alanine racemase C-terminal domain-like"/>
    <property type="match status" value="1"/>
</dbReference>
<dbReference type="GO" id="GO:0008784">
    <property type="term" value="F:alanine racemase activity"/>
    <property type="evidence" value="ECO:0007669"/>
    <property type="project" value="UniProtKB-UniRule"/>
</dbReference>
<dbReference type="PANTHER" id="PTHR30511:SF0">
    <property type="entry name" value="ALANINE RACEMASE, CATABOLIC-RELATED"/>
    <property type="match status" value="1"/>
</dbReference>
<dbReference type="GO" id="GO:0005829">
    <property type="term" value="C:cytosol"/>
    <property type="evidence" value="ECO:0007669"/>
    <property type="project" value="TreeGrafter"/>
</dbReference>
<evidence type="ECO:0000256" key="3">
    <source>
        <dbReference type="ARBA" id="ARBA00023235"/>
    </source>
</evidence>
<proteinExistence type="inferred from homology"/>
<sequence>MVFQHSWVELSRSNLLSNLQTTRKKLSKKIKLFAVVKANAYGHGLKEVINISNKHVDAFCFAGSEEALQARAFTKKRIIVLSYFATLQKKHLIKLSKKEIEVPIFDISTLRAMQRLKKEIKIHVKIDTGATRIGFLKSEIGFVAKMIRDEAHLKLTGVYSHFAEAEKPKSRFTKNQKDLFNSLSAKLIKESGVKRIVERHIACSAALATNTQTHFDAVRLGIHLYGLSGLPPLSTPALKPVLSWKTHVIQIKKVTRGVTIGYNRTYKVKKNKSIAIIPVGYADGLPRLLSNKGYVLIHGKKAFILGTVCMNLTMIDVTSIPGVKRGDQVTIISNEKGSRLTATTIAKQAHTINYEIVTHIHPNLKRVIV</sequence>
<dbReference type="PRINTS" id="PR00992">
    <property type="entry name" value="ALARACEMASE"/>
</dbReference>
<evidence type="ECO:0000256" key="2">
    <source>
        <dbReference type="ARBA" id="ARBA00022898"/>
    </source>
</evidence>
<dbReference type="SUPFAM" id="SSF51419">
    <property type="entry name" value="PLP-binding barrel"/>
    <property type="match status" value="1"/>
</dbReference>
<feature type="active site" description="Proton acceptor; specific for L-alanine" evidence="4">
    <location>
        <position position="262"/>
    </location>
</feature>
<dbReference type="InterPro" id="IPR000821">
    <property type="entry name" value="Ala_racemase"/>
</dbReference>
<dbReference type="GO" id="GO:0030632">
    <property type="term" value="P:D-alanine biosynthetic process"/>
    <property type="evidence" value="ECO:0007669"/>
    <property type="project" value="UniProtKB-UniRule"/>
</dbReference>
<comment type="pathway">
    <text evidence="4">Amino-acid biosynthesis; D-alanine biosynthesis; D-alanine from L-alanine: step 1/1.</text>
</comment>
<dbReference type="UniPathway" id="UPA00042">
    <property type="reaction ID" value="UER00497"/>
</dbReference>
<dbReference type="InterPro" id="IPR020622">
    <property type="entry name" value="Ala_racemase_pyridoxalP-BS"/>
</dbReference>
<gene>
    <name evidence="8" type="primary">alr</name>
    <name evidence="8" type="ORF">COT25_00440</name>
</gene>
<dbReference type="EC" id="5.1.1.1" evidence="4"/>
<feature type="binding site" evidence="4 6">
    <location>
        <position position="310"/>
    </location>
    <ligand>
        <name>substrate</name>
    </ligand>
</feature>
<feature type="active site" description="Proton acceptor; specific for D-alanine" evidence="4">
    <location>
        <position position="37"/>
    </location>
</feature>
<dbReference type="HAMAP" id="MF_01201">
    <property type="entry name" value="Ala_racemase"/>
    <property type="match status" value="1"/>
</dbReference>
<dbReference type="InterPro" id="IPR011079">
    <property type="entry name" value="Ala_racemase_C"/>
</dbReference>
<dbReference type="Gene3D" id="2.40.37.10">
    <property type="entry name" value="Lyase, Ornithine Decarboxylase, Chain A, domain 1"/>
    <property type="match status" value="1"/>
</dbReference>
<dbReference type="InterPro" id="IPR001608">
    <property type="entry name" value="Ala_racemase_N"/>
</dbReference>
<keyword evidence="2 4" id="KW-0663">Pyridoxal phosphate</keyword>
<organism evidence="8 9">
    <name type="scientific">Candidatus Kerfeldbacteria bacterium CG08_land_8_20_14_0_20_42_7</name>
    <dbReference type="NCBI Taxonomy" id="2014245"/>
    <lineage>
        <taxon>Bacteria</taxon>
        <taxon>Candidatus Kerfeldiibacteriota</taxon>
    </lineage>
</organism>
<dbReference type="EMBL" id="PEXV01000013">
    <property type="protein sequence ID" value="PIS41934.1"/>
    <property type="molecule type" value="Genomic_DNA"/>
</dbReference>
<reference evidence="9" key="1">
    <citation type="submission" date="2017-09" db="EMBL/GenBank/DDBJ databases">
        <title>Depth-based differentiation of microbial function through sediment-hosted aquifers and enrichment of novel symbionts in the deep terrestrial subsurface.</title>
        <authorList>
            <person name="Probst A.J."/>
            <person name="Ladd B."/>
            <person name="Jarett J.K."/>
            <person name="Geller-Mcgrath D.E."/>
            <person name="Sieber C.M.K."/>
            <person name="Emerson J.B."/>
            <person name="Anantharaman K."/>
            <person name="Thomas B.C."/>
            <person name="Malmstrom R."/>
            <person name="Stieglmeier M."/>
            <person name="Klingl A."/>
            <person name="Woyke T."/>
            <person name="Ryan C.M."/>
            <person name="Banfield J.F."/>
        </authorList>
    </citation>
    <scope>NUCLEOTIDE SEQUENCE [LARGE SCALE GENOMIC DNA]</scope>
</reference>
<name>A0A2H0YTV7_9BACT</name>
<dbReference type="Pfam" id="PF00842">
    <property type="entry name" value="Ala_racemase_C"/>
    <property type="match status" value="1"/>
</dbReference>
<comment type="caution">
    <text evidence="8">The sequence shown here is derived from an EMBL/GenBank/DDBJ whole genome shotgun (WGS) entry which is preliminary data.</text>
</comment>
<feature type="domain" description="Alanine racemase C-terminal" evidence="7">
    <location>
        <begin position="241"/>
        <end position="369"/>
    </location>
</feature>
<dbReference type="FunFam" id="3.20.20.10:FF:000002">
    <property type="entry name" value="Alanine racemase"/>
    <property type="match status" value="1"/>
</dbReference>
<protein>
    <recommendedName>
        <fullName evidence="4">Alanine racemase</fullName>
        <ecNumber evidence="4">5.1.1.1</ecNumber>
    </recommendedName>
</protein>
<evidence type="ECO:0000313" key="9">
    <source>
        <dbReference type="Proteomes" id="UP000228711"/>
    </source>
</evidence>
<dbReference type="AlphaFoldDB" id="A0A2H0YTV7"/>
<comment type="similarity">
    <text evidence="4">Belongs to the alanine racemase family.</text>
</comment>